<dbReference type="Gene3D" id="3.30.1150.10">
    <property type="match status" value="1"/>
</dbReference>
<proteinExistence type="predicted"/>
<dbReference type="AlphaFoldDB" id="A0A918WA67"/>
<evidence type="ECO:0008006" key="3">
    <source>
        <dbReference type="Google" id="ProtNLM"/>
    </source>
</evidence>
<evidence type="ECO:0000313" key="2">
    <source>
        <dbReference type="Proteomes" id="UP000646426"/>
    </source>
</evidence>
<name>A0A918WA67_9GAMM</name>
<sequence>MRKQVESSLVVKGTVDITADGRVLGYALDHADKLAPAVKQLLARTVPQWQFEPVTLDPDTDRGRAPMSVRLVAKKLDGGDYRIEVRGAQFGSHRRDHVVRSVSMSPPRYPMPALHARVGGTVYVVALVGHDGRVVEAAAEQVNLGVIASETEMAAWRRVFAQAAVGGAKQWTFEPPATGPNASAGRWAVRVPVDFVMMDDESRPPPNEFEWRAYVPGPRMPLPWARDAESAEEARSGDALASGTVHLPGLGLRLRAPLGAQ</sequence>
<evidence type="ECO:0000313" key="1">
    <source>
        <dbReference type="EMBL" id="GHA82383.1"/>
    </source>
</evidence>
<accession>A0A918WA67</accession>
<protein>
    <recommendedName>
        <fullName evidence="3">Energy transducer TonB</fullName>
    </recommendedName>
</protein>
<gene>
    <name evidence="1" type="ORF">GCM10007067_20430</name>
</gene>
<comment type="caution">
    <text evidence="1">The sequence shown here is derived from an EMBL/GenBank/DDBJ whole genome shotgun (WGS) entry which is preliminary data.</text>
</comment>
<keyword evidence="2" id="KW-1185">Reference proteome</keyword>
<dbReference type="EMBL" id="BMYD01000003">
    <property type="protein sequence ID" value="GHA82383.1"/>
    <property type="molecule type" value="Genomic_DNA"/>
</dbReference>
<reference evidence="1" key="2">
    <citation type="submission" date="2020-09" db="EMBL/GenBank/DDBJ databases">
        <authorList>
            <person name="Sun Q."/>
            <person name="Kim S."/>
        </authorList>
    </citation>
    <scope>NUCLEOTIDE SEQUENCE</scope>
    <source>
        <strain evidence="1">KCTC 23077</strain>
    </source>
</reference>
<organism evidence="1 2">
    <name type="scientific">Cognatilysobacter bugurensis</name>
    <dbReference type="NCBI Taxonomy" id="543356"/>
    <lineage>
        <taxon>Bacteria</taxon>
        <taxon>Pseudomonadati</taxon>
        <taxon>Pseudomonadota</taxon>
        <taxon>Gammaproteobacteria</taxon>
        <taxon>Lysobacterales</taxon>
        <taxon>Lysobacteraceae</taxon>
        <taxon>Cognatilysobacter</taxon>
    </lineage>
</organism>
<reference evidence="1" key="1">
    <citation type="journal article" date="2014" name="Int. J. Syst. Evol. Microbiol.">
        <title>Complete genome sequence of Corynebacterium casei LMG S-19264T (=DSM 44701T), isolated from a smear-ripened cheese.</title>
        <authorList>
            <consortium name="US DOE Joint Genome Institute (JGI-PGF)"/>
            <person name="Walter F."/>
            <person name="Albersmeier A."/>
            <person name="Kalinowski J."/>
            <person name="Ruckert C."/>
        </authorList>
    </citation>
    <scope>NUCLEOTIDE SEQUENCE</scope>
    <source>
        <strain evidence="1">KCTC 23077</strain>
    </source>
</reference>
<dbReference type="Proteomes" id="UP000646426">
    <property type="component" value="Unassembled WGS sequence"/>
</dbReference>
<dbReference type="SUPFAM" id="SSF74653">
    <property type="entry name" value="TolA/TonB C-terminal domain"/>
    <property type="match status" value="1"/>
</dbReference>